<evidence type="ECO:0008006" key="3">
    <source>
        <dbReference type="Google" id="ProtNLM"/>
    </source>
</evidence>
<keyword evidence="2" id="KW-1185">Reference proteome</keyword>
<name>U7UQR5_9FIRM</name>
<reference evidence="1 2" key="1">
    <citation type="submission" date="2013-09" db="EMBL/GenBank/DDBJ databases">
        <authorList>
            <person name="Durkin A.S."/>
            <person name="Haft D.R."/>
            <person name="McCorrison J."/>
            <person name="Torralba M."/>
            <person name="Gillis M."/>
            <person name="Haft D.H."/>
            <person name="Methe B."/>
            <person name="Sutton G."/>
            <person name="Nelson K.E."/>
        </authorList>
    </citation>
    <scope>NUCLEOTIDE SEQUENCE [LARGE SCALE GENOMIC DNA]</scope>
    <source>
        <strain evidence="1 2">BV3C16-1</strain>
    </source>
</reference>
<dbReference type="eggNOG" id="COG1846">
    <property type="taxonomic scope" value="Bacteria"/>
</dbReference>
<organism evidence="1 2">
    <name type="scientific">Megasphaera vaginalis</name>
    <name type="common">ex Srinivasan et al. 2021</name>
    <dbReference type="NCBI Taxonomy" id="1111454"/>
    <lineage>
        <taxon>Bacteria</taxon>
        <taxon>Bacillati</taxon>
        <taxon>Bacillota</taxon>
        <taxon>Negativicutes</taxon>
        <taxon>Veillonellales</taxon>
        <taxon>Veillonellaceae</taxon>
        <taxon>Megasphaera</taxon>
    </lineage>
</organism>
<evidence type="ECO:0000313" key="1">
    <source>
        <dbReference type="EMBL" id="ERT60813.1"/>
    </source>
</evidence>
<dbReference type="Pfam" id="PF24898">
    <property type="entry name" value="GGDEF_GdpP"/>
    <property type="match status" value="1"/>
</dbReference>
<dbReference type="EMBL" id="AWXA01000014">
    <property type="protein sequence ID" value="ERT60813.1"/>
    <property type="molecule type" value="Genomic_DNA"/>
</dbReference>
<dbReference type="STRING" id="1111454.HMPREF1250_0222"/>
<protein>
    <recommendedName>
        <fullName evidence="3">Transcriptional regulator</fullName>
    </recommendedName>
</protein>
<dbReference type="Proteomes" id="UP000017090">
    <property type="component" value="Unassembled WGS sequence"/>
</dbReference>
<comment type="caution">
    <text evidence="1">The sequence shown here is derived from an EMBL/GenBank/DDBJ whole genome shotgun (WGS) entry which is preliminary data.</text>
</comment>
<dbReference type="PATRIC" id="fig|1111454.3.peg.733"/>
<dbReference type="Gene3D" id="3.30.70.270">
    <property type="match status" value="1"/>
</dbReference>
<sequence>MRIALLVPEKMLSTEITLLKEKFPELLLDFIFYSSVFKIPNIFSVQQKEYDAVLFFGKTTLNYVASKLTPTIPWYVIPRDTASLLQLLFKISLTGYNLYRLVTDMPENELTIIKDAYSESNIPLQKLTLIQPPTFIFDEVFYNHLTDFYINDYKHNTNSTYITIYSDVYKKLQNRGIPILFASSSLTDISNSIEKAHTNFLLHASRESQIIIIHAAIDELNTFSPIIEDEYQMAMENLNIAKYIYSFARKIQGAVFAIRETEYLIFSTRSIVEHQINKFNDFTLAHDVKKHTARTLSIGLGFGKTATEAKNHAYIGLKRSQESGGNQIFLVYDKNTIRGPLNTPPKLDPIIYDHFQEISSRVGISPFTLSQIHKLLTERGIQECTVAQLSDYLQISKRAVNRIVLKLLDNNYCIEIGRQYHHKAGRPSRILKFKI</sequence>
<gene>
    <name evidence="1" type="ORF">HMPREF1250_0222</name>
</gene>
<dbReference type="AlphaFoldDB" id="U7UQR5"/>
<proteinExistence type="predicted"/>
<dbReference type="InterPro" id="IPR036390">
    <property type="entry name" value="WH_DNA-bd_sf"/>
</dbReference>
<accession>U7UQR5</accession>
<dbReference type="RefSeq" id="WP_023053235.1">
    <property type="nucleotide sequence ID" value="NZ_AWXA01000014.1"/>
</dbReference>
<dbReference type="SUPFAM" id="SSF46785">
    <property type="entry name" value="Winged helix' DNA-binding domain"/>
    <property type="match status" value="1"/>
</dbReference>
<evidence type="ECO:0000313" key="2">
    <source>
        <dbReference type="Proteomes" id="UP000017090"/>
    </source>
</evidence>
<dbReference type="InterPro" id="IPR043128">
    <property type="entry name" value="Rev_trsase/Diguanyl_cyclase"/>
</dbReference>
<dbReference type="OrthoDB" id="4986073at2"/>